<dbReference type="Proteomes" id="UP000722957">
    <property type="component" value="Unassembled WGS sequence"/>
</dbReference>
<dbReference type="SUPFAM" id="SSF55021">
    <property type="entry name" value="ACT-like"/>
    <property type="match status" value="2"/>
</dbReference>
<dbReference type="Gene3D" id="3.30.2130.10">
    <property type="entry name" value="VC0802-like"/>
    <property type="match status" value="1"/>
</dbReference>
<dbReference type="InterPro" id="IPR045865">
    <property type="entry name" value="ACT-like_dom_sf"/>
</dbReference>
<sequence>MRNKNMTAITDLEVLLQSMSPELVGGSYVFCTVQGALADYLHLEPVATFQEREGLTLVVEQQKAVAAQLDFESVFSLITLTVHSSLEAVGLTAAFATKLASYGISANVIAGYYHDHIFVQQEKAEKAMAALKEFAQ</sequence>
<dbReference type="Proteomes" id="UP000726136">
    <property type="component" value="Unassembled WGS sequence"/>
</dbReference>
<dbReference type="InterPro" id="IPR027795">
    <property type="entry name" value="CASTOR_ACT_dom"/>
</dbReference>
<protein>
    <submittedName>
        <fullName evidence="3">ACT domain-containing protein</fullName>
    </submittedName>
</protein>
<evidence type="ECO:0000313" key="6">
    <source>
        <dbReference type="Proteomes" id="UP000726136"/>
    </source>
</evidence>
<dbReference type="PANTHER" id="PTHR39199:SF1">
    <property type="entry name" value="BLR5128 PROTEIN"/>
    <property type="match status" value="1"/>
</dbReference>
<evidence type="ECO:0000313" key="4">
    <source>
        <dbReference type="EMBL" id="MBF4375954.1"/>
    </source>
</evidence>
<dbReference type="AlphaFoldDB" id="A0AAW4ALU6"/>
<dbReference type="Pfam" id="PF13840">
    <property type="entry name" value="ACT_7"/>
    <property type="match status" value="1"/>
</dbReference>
<gene>
    <name evidence="3" type="ORF">EAY07_18880</name>
    <name evidence="4" type="ORF">EAY46_23490</name>
</gene>
<dbReference type="InterPro" id="IPR018717">
    <property type="entry name" value="DUF2241"/>
</dbReference>
<dbReference type="EMBL" id="RDOM01000084">
    <property type="protein sequence ID" value="MBF4274048.1"/>
    <property type="molecule type" value="Genomic_DNA"/>
</dbReference>
<feature type="domain" description="DUF2241" evidence="1">
    <location>
        <begin position="8"/>
        <end position="75"/>
    </location>
</feature>
<evidence type="ECO:0000313" key="5">
    <source>
        <dbReference type="Proteomes" id="UP000722957"/>
    </source>
</evidence>
<feature type="domain" description="CASTOR ACT" evidence="2">
    <location>
        <begin position="76"/>
        <end position="133"/>
    </location>
</feature>
<keyword evidence="6" id="KW-1185">Reference proteome</keyword>
<dbReference type="EMBL" id="RDPI01000448">
    <property type="protein sequence ID" value="MBF4375954.1"/>
    <property type="molecule type" value="Genomic_DNA"/>
</dbReference>
<accession>A0AAW4ALU6</accession>
<comment type="caution">
    <text evidence="3">The sequence shown here is derived from an EMBL/GenBank/DDBJ whole genome shotgun (WGS) entry which is preliminary data.</text>
</comment>
<evidence type="ECO:0000259" key="1">
    <source>
        <dbReference type="Pfam" id="PF10000"/>
    </source>
</evidence>
<evidence type="ECO:0000313" key="3">
    <source>
        <dbReference type="EMBL" id="MBF4274048.1"/>
    </source>
</evidence>
<evidence type="ECO:0000259" key="2">
    <source>
        <dbReference type="Pfam" id="PF13840"/>
    </source>
</evidence>
<proteinExistence type="predicted"/>
<name>A0AAW4ALU6_VIBAN</name>
<reference evidence="5 6" key="1">
    <citation type="journal article" date="2021" name="PeerJ">
        <title>Analysis of 44 Vibrio anguillarum genomes reveals high genetic diversity.</title>
        <authorList>
            <person name="Hansen M.J."/>
            <person name="Dalsgaard I."/>
        </authorList>
    </citation>
    <scope>NUCLEOTIDE SEQUENCE [LARGE SCALE GENOMIC DNA]</scope>
    <source>
        <strain evidence="4 6">040915-1/1B</strain>
        <strain evidence="3 5">17-16730-2A</strain>
    </source>
</reference>
<organism evidence="3 5">
    <name type="scientific">Vibrio anguillarum</name>
    <name type="common">Listonella anguillarum</name>
    <dbReference type="NCBI Taxonomy" id="55601"/>
    <lineage>
        <taxon>Bacteria</taxon>
        <taxon>Pseudomonadati</taxon>
        <taxon>Pseudomonadota</taxon>
        <taxon>Gammaproteobacteria</taxon>
        <taxon>Vibrionales</taxon>
        <taxon>Vibrionaceae</taxon>
        <taxon>Vibrio</taxon>
    </lineage>
</organism>
<dbReference type="Pfam" id="PF10000">
    <property type="entry name" value="ACT_3"/>
    <property type="match status" value="1"/>
</dbReference>
<dbReference type="PANTHER" id="PTHR39199">
    <property type="entry name" value="BLR5128 PROTEIN"/>
    <property type="match status" value="1"/>
</dbReference>